<accession>A0A318EV96</accession>
<reference evidence="1 2" key="1">
    <citation type="submission" date="2018-05" db="EMBL/GenBank/DDBJ databases">
        <title>Genomic Encyclopedia of Type Strains, Phase IV (KMG-IV): sequencing the most valuable type-strain genomes for metagenomic binning, comparative biology and taxonomic classification.</title>
        <authorList>
            <person name="Goeker M."/>
        </authorList>
    </citation>
    <scope>NUCLEOTIDE SEQUENCE [LARGE SCALE GENOMIC DNA]</scope>
    <source>
        <strain evidence="1 2">DSM 28816</strain>
    </source>
</reference>
<dbReference type="SUPFAM" id="SSF51905">
    <property type="entry name" value="FAD/NAD(P)-binding domain"/>
    <property type="match status" value="1"/>
</dbReference>
<dbReference type="Proteomes" id="UP000247523">
    <property type="component" value="Unassembled WGS sequence"/>
</dbReference>
<name>A0A318EV96_9FIRM</name>
<organism evidence="1 2">
    <name type="scientific">Lachnotalea glycerini</name>
    <dbReference type="NCBI Taxonomy" id="1763509"/>
    <lineage>
        <taxon>Bacteria</taxon>
        <taxon>Bacillati</taxon>
        <taxon>Bacillota</taxon>
        <taxon>Clostridia</taxon>
        <taxon>Lachnospirales</taxon>
        <taxon>Lachnospiraceae</taxon>
        <taxon>Lachnotalea</taxon>
    </lineage>
</organism>
<gene>
    <name evidence="1" type="ORF">C8E03_10653</name>
</gene>
<dbReference type="AlphaFoldDB" id="A0A318EV96"/>
<dbReference type="InterPro" id="IPR036188">
    <property type="entry name" value="FAD/NAD-bd_sf"/>
</dbReference>
<comment type="caution">
    <text evidence="1">The sequence shown here is derived from an EMBL/GenBank/DDBJ whole genome shotgun (WGS) entry which is preliminary data.</text>
</comment>
<dbReference type="Gene3D" id="3.40.50.720">
    <property type="entry name" value="NAD(P)-binding Rossmann-like Domain"/>
    <property type="match status" value="1"/>
</dbReference>
<proteinExistence type="predicted"/>
<protein>
    <submittedName>
        <fullName evidence="1">Uncharacterized protein</fullName>
    </submittedName>
</protein>
<sequence length="85" mass="9710">MLQKFVKIVWKISDLVYLAILVVFQAAAAPTFKEKDKNLLNWYIKQLQKSSVKVIFNHEVKDITDLKADDIVIATGGTARKLKFT</sequence>
<evidence type="ECO:0000313" key="1">
    <source>
        <dbReference type="EMBL" id="PXV89405.1"/>
    </source>
</evidence>
<evidence type="ECO:0000313" key="2">
    <source>
        <dbReference type="Proteomes" id="UP000247523"/>
    </source>
</evidence>
<dbReference type="EMBL" id="QICS01000006">
    <property type="protein sequence ID" value="PXV89405.1"/>
    <property type="molecule type" value="Genomic_DNA"/>
</dbReference>
<dbReference type="RefSeq" id="WP_110291182.1">
    <property type="nucleotide sequence ID" value="NZ_QICS01000006.1"/>
</dbReference>